<evidence type="ECO:0000256" key="1">
    <source>
        <dbReference type="ARBA" id="ARBA00022801"/>
    </source>
</evidence>
<dbReference type="PRINTS" id="PR01002">
    <property type="entry name" value="FLGFLGJ"/>
</dbReference>
<dbReference type="OrthoDB" id="977752at2"/>
<proteinExistence type="predicted"/>
<dbReference type="PANTHER" id="PTHR33308:SF9">
    <property type="entry name" value="PEPTIDOGLYCAN HYDROLASE FLGJ"/>
    <property type="match status" value="1"/>
</dbReference>
<reference evidence="4 5" key="1">
    <citation type="submission" date="2019-03" db="EMBL/GenBank/DDBJ databases">
        <title>Draft genome sequence data and analysis of a Fermenting Bacterium, Soehngenia longevitae strain 1933PT, isolated from petroleum reservoir in Azerbaijan.</title>
        <authorList>
            <person name="Grouzdev D.S."/>
            <person name="Bidzhieva S.K."/>
            <person name="Sokolova D.S."/>
            <person name="Tourova T.P."/>
            <person name="Poltaraus A.B."/>
            <person name="Nazina T.N."/>
        </authorList>
    </citation>
    <scope>NUCLEOTIDE SEQUENCE [LARGE SCALE GENOMIC DNA]</scope>
    <source>
        <strain evidence="4 5">1933P</strain>
    </source>
</reference>
<evidence type="ECO:0000256" key="2">
    <source>
        <dbReference type="SAM" id="SignalP"/>
    </source>
</evidence>
<sequence length="694" mass="78871">MNKYNKHNKYLVIITMFLILAFTGCNESQAAELKILIDGKDYTQLAQPIIRDDRTLVPIRFITENLGGDVEWDESNRRVFAKMGERSIGLVIDSQIVKYDDLDYEVIDTKPIIHNNLTYVPIRIMGEAFNIGIKYNEATKTVEINSQNSSNRNKYYDLDILSIKNNQIINGRTNITYKIGGNIKNDTSYIRLLVLDPNNHTGHVAFQSKLIDDMIEFLPYTEHNGEKILVLAAYDANNKLLAASAEKVIIDVNPQISILELENNNEFRNQLKLTPQTNFSLLKVEYVLTNITTGKIKTLDNFDPYGTTTWAPNYNEKGDYLITVNAYDLNSNIVASKDYDISIGVDKSLSLTGVKENSIVNKPITLNAVRNFDCIETQYVLRAPNTNTEKILTTIPYGSFKYIPSPSDSGEKELLVRVKDTSGKQINSKPIKVVIDGKPSLYLNGIGPNEVVLSNGKSINVLSNVKVSDVKFVFINSEKNIKKIITANNFESQFKPLANETGNWYVYATANYNGNLIESEKINFKVYTGNVYGPYSITEKNNYINFVTNLAKNSNNKLISQSFKIAQSILETGWGQSVPSDKYSGQKSNNLFGIKSKNNEPYIISTTWEVYNGVRYVVDAKFKKYTSPQQSWDDHIKFLLDNDRYNPFEDVMNDPYKAAWAIRRSGYATDPLYSLKIIDLIHRYNLDEFDKKIF</sequence>
<dbReference type="Gene3D" id="3.30.457.10">
    <property type="entry name" value="Copper amine oxidase-like, N-terminal domain"/>
    <property type="match status" value="1"/>
</dbReference>
<gene>
    <name evidence="4" type="ORF">E4100_04120</name>
</gene>
<dbReference type="GO" id="GO:0004040">
    <property type="term" value="F:amidase activity"/>
    <property type="evidence" value="ECO:0007669"/>
    <property type="project" value="InterPro"/>
</dbReference>
<feature type="domain" description="Mannosyl-glycoprotein endo-beta-N-acetylglucosamidase-like" evidence="3">
    <location>
        <begin position="536"/>
        <end position="690"/>
    </location>
</feature>
<dbReference type="InterPro" id="IPR036582">
    <property type="entry name" value="Mao_N_sf"/>
</dbReference>
<keyword evidence="5" id="KW-1185">Reference proteome</keyword>
<dbReference type="PROSITE" id="PS51257">
    <property type="entry name" value="PROKAR_LIPOPROTEIN"/>
    <property type="match status" value="1"/>
</dbReference>
<evidence type="ECO:0000313" key="4">
    <source>
        <dbReference type="EMBL" id="TFZ40750.1"/>
    </source>
</evidence>
<organism evidence="4 5">
    <name type="scientific">Soehngenia longivitae</name>
    <dbReference type="NCBI Taxonomy" id="2562294"/>
    <lineage>
        <taxon>Bacteria</taxon>
        <taxon>Bacillati</taxon>
        <taxon>Bacillota</taxon>
        <taxon>Tissierellia</taxon>
        <taxon>Tissierellales</taxon>
        <taxon>Tissierellaceae</taxon>
        <taxon>Soehngenia</taxon>
    </lineage>
</organism>
<dbReference type="EMBL" id="SRIB01000004">
    <property type="protein sequence ID" value="TFZ40750.1"/>
    <property type="molecule type" value="Genomic_DNA"/>
</dbReference>
<dbReference type="Gene3D" id="4.10.80.30">
    <property type="entry name" value="DNA polymerase, domain 6"/>
    <property type="match status" value="1"/>
</dbReference>
<dbReference type="InterPro" id="IPR002901">
    <property type="entry name" value="MGlyc_endo_b_GlcNAc-like_dom"/>
</dbReference>
<name>A0A4Z0D798_9FIRM</name>
<feature type="chain" id="PRO_5021272004" description="Mannosyl-glycoprotein endo-beta-N-acetylglucosamidase-like domain-containing protein" evidence="2">
    <location>
        <begin position="31"/>
        <end position="694"/>
    </location>
</feature>
<dbReference type="Pfam" id="PF07833">
    <property type="entry name" value="Cu_amine_oxidN1"/>
    <property type="match status" value="1"/>
</dbReference>
<dbReference type="SMART" id="SM00047">
    <property type="entry name" value="LYZ2"/>
    <property type="match status" value="1"/>
</dbReference>
<dbReference type="SUPFAM" id="SSF55383">
    <property type="entry name" value="Copper amine oxidase, domain N"/>
    <property type="match status" value="1"/>
</dbReference>
<feature type="signal peptide" evidence="2">
    <location>
        <begin position="1"/>
        <end position="30"/>
    </location>
</feature>
<evidence type="ECO:0000313" key="5">
    <source>
        <dbReference type="Proteomes" id="UP000298381"/>
    </source>
</evidence>
<dbReference type="Pfam" id="PF01832">
    <property type="entry name" value="Glucosaminidase"/>
    <property type="match status" value="1"/>
</dbReference>
<dbReference type="AlphaFoldDB" id="A0A4Z0D798"/>
<protein>
    <recommendedName>
        <fullName evidence="3">Mannosyl-glycoprotein endo-beta-N-acetylglucosamidase-like domain-containing protein</fullName>
    </recommendedName>
</protein>
<evidence type="ECO:0000259" key="3">
    <source>
        <dbReference type="SMART" id="SM00047"/>
    </source>
</evidence>
<accession>A0A4Z0D798</accession>
<dbReference type="Proteomes" id="UP000298381">
    <property type="component" value="Unassembled WGS sequence"/>
</dbReference>
<keyword evidence="1" id="KW-0378">Hydrolase</keyword>
<dbReference type="PANTHER" id="PTHR33308">
    <property type="entry name" value="PEPTIDOGLYCAN HYDROLASE FLGJ"/>
    <property type="match status" value="1"/>
</dbReference>
<dbReference type="Gene3D" id="1.10.530.10">
    <property type="match status" value="1"/>
</dbReference>
<dbReference type="InterPro" id="IPR051056">
    <property type="entry name" value="Glycosyl_Hydrolase_73"/>
</dbReference>
<dbReference type="RefSeq" id="WP_135270776.1">
    <property type="nucleotide sequence ID" value="NZ_SRIB01000004.1"/>
</dbReference>
<keyword evidence="2" id="KW-0732">Signal</keyword>
<dbReference type="InterPro" id="IPR012854">
    <property type="entry name" value="Cu_amine_oxidase-like_N"/>
</dbReference>
<comment type="caution">
    <text evidence="4">The sequence shown here is derived from an EMBL/GenBank/DDBJ whole genome shotgun (WGS) entry which is preliminary data.</text>
</comment>